<dbReference type="Proteomes" id="UP000800981">
    <property type="component" value="Unassembled WGS sequence"/>
</dbReference>
<dbReference type="Pfam" id="PF12502">
    <property type="entry name" value="DUF3710"/>
    <property type="match status" value="1"/>
</dbReference>
<proteinExistence type="predicted"/>
<protein>
    <submittedName>
        <fullName evidence="2">DUF3710 domain-containing protein</fullName>
    </submittedName>
</protein>
<evidence type="ECO:0000256" key="1">
    <source>
        <dbReference type="SAM" id="MobiDB-lite"/>
    </source>
</evidence>
<dbReference type="EMBL" id="JAANNP010000003">
    <property type="protein sequence ID" value="NHC13842.1"/>
    <property type="molecule type" value="Genomic_DNA"/>
</dbReference>
<organism evidence="2 3">
    <name type="scientific">Motilibacter deserti</name>
    <dbReference type="NCBI Taxonomy" id="2714956"/>
    <lineage>
        <taxon>Bacteria</taxon>
        <taxon>Bacillati</taxon>
        <taxon>Actinomycetota</taxon>
        <taxon>Actinomycetes</taxon>
        <taxon>Motilibacterales</taxon>
        <taxon>Motilibacteraceae</taxon>
        <taxon>Motilibacter</taxon>
    </lineage>
</organism>
<evidence type="ECO:0000313" key="3">
    <source>
        <dbReference type="Proteomes" id="UP000800981"/>
    </source>
</evidence>
<feature type="region of interest" description="Disordered" evidence="1">
    <location>
        <begin position="206"/>
        <end position="251"/>
    </location>
</feature>
<sequence>MPDEALTADDGASAQDVAEADSLDDSTPGEGSQQAGGTGGWRVDGPWDAEEVDDPADGGRRVDLGGMWLAGRQGVDLQVQVDQNTGSVEGVTLVTGESGLEIRPFAAPRTMGIWEEVREELTQSLQQQGAQVQPGDGPFGPEVRALLPVQLPDGQQGVQPLRFLGVDGPRWFLRGVVSGRASVEPGAAADLEAIFRDVVVVRGKDPMAPREPLPLRLPPQATPPEAADADEQPAQELPQLPERGPEITETR</sequence>
<feature type="compositionally biased region" description="Pro residues" evidence="1">
    <location>
        <begin position="209"/>
        <end position="222"/>
    </location>
</feature>
<accession>A0ABX0GSJ6</accession>
<dbReference type="InterPro" id="IPR022183">
    <property type="entry name" value="DUF3710"/>
</dbReference>
<feature type="region of interest" description="Disordered" evidence="1">
    <location>
        <begin position="1"/>
        <end position="60"/>
    </location>
</feature>
<reference evidence="2 3" key="1">
    <citation type="submission" date="2020-03" db="EMBL/GenBank/DDBJ databases">
        <title>Two novel Motilibacter sp.</title>
        <authorList>
            <person name="Liu S."/>
        </authorList>
    </citation>
    <scope>NUCLEOTIDE SEQUENCE [LARGE SCALE GENOMIC DNA]</scope>
    <source>
        <strain evidence="2 3">E257</strain>
    </source>
</reference>
<comment type="caution">
    <text evidence="2">The sequence shown here is derived from an EMBL/GenBank/DDBJ whole genome shotgun (WGS) entry which is preliminary data.</text>
</comment>
<gene>
    <name evidence="2" type="ORF">G9H71_08615</name>
</gene>
<name>A0ABX0GSJ6_9ACTN</name>
<feature type="compositionally biased region" description="Acidic residues" evidence="1">
    <location>
        <begin position="47"/>
        <end position="56"/>
    </location>
</feature>
<keyword evidence="3" id="KW-1185">Reference proteome</keyword>
<evidence type="ECO:0000313" key="2">
    <source>
        <dbReference type="EMBL" id="NHC13842.1"/>
    </source>
</evidence>